<evidence type="ECO:0000313" key="1">
    <source>
        <dbReference type="EMBL" id="MFF8276559.1"/>
    </source>
</evidence>
<sequence length="431" mass="46925">MPASTKQAVRVAVLADSDTRWKWGALTARRITDGARAAEPTGFLLRGRATPTARQLAETGVSTTPPREVTGAEFLREVRDAAARGEGFDVVVLALVGGTVRAVLQGVAELALERRPVVVTGYVGVVYEKLADGLLLRHGADVVLANSRHDAERFRAVYEGVGADASSVVEAALPFLGGTPYAPEAGRDTLVFAAQPSVPSTRAERTYLLRRLVDHARLHPRREVLLKLRSKPGEHTTHLEELPYQRLVRDLEPPPNFRLVYGHMGAVLDRTDLLVTVSSTAALEALHRRVPTAILSDLGVREVLGNHHFIGSGLLTSFDRLDRDVRPEPDEEWLARQGVAAGGSYETAFDAARARVQELLAGPALPPIDPYYTAETAPGYLPGILARHRLDVTTTEPRDSGLRRVVREAARGAYRHGVQRVAPVIRRLGEL</sequence>
<gene>
    <name evidence="1" type="ORF">ACF05T_10700</name>
</gene>
<protein>
    <submittedName>
        <fullName evidence="1">DUF6716 putative glycosyltransferase</fullName>
    </submittedName>
</protein>
<dbReference type="Pfam" id="PF20471">
    <property type="entry name" value="DUF6716"/>
    <property type="match status" value="1"/>
</dbReference>
<comment type="caution">
    <text evidence="1">The sequence shown here is derived from an EMBL/GenBank/DDBJ whole genome shotgun (WGS) entry which is preliminary data.</text>
</comment>
<reference evidence="1 2" key="1">
    <citation type="submission" date="2024-10" db="EMBL/GenBank/DDBJ databases">
        <title>The Natural Products Discovery Center: Release of the First 8490 Sequenced Strains for Exploring Actinobacteria Biosynthetic Diversity.</title>
        <authorList>
            <person name="Kalkreuter E."/>
            <person name="Kautsar S.A."/>
            <person name="Yang D."/>
            <person name="Bader C.D."/>
            <person name="Teijaro C.N."/>
            <person name="Fluegel L."/>
            <person name="Davis C.M."/>
            <person name="Simpson J.R."/>
            <person name="Lauterbach L."/>
            <person name="Steele A.D."/>
            <person name="Gui C."/>
            <person name="Meng S."/>
            <person name="Li G."/>
            <person name="Viehrig K."/>
            <person name="Ye F."/>
            <person name="Su P."/>
            <person name="Kiefer A.F."/>
            <person name="Nichols A."/>
            <person name="Cepeda A.J."/>
            <person name="Yan W."/>
            <person name="Fan B."/>
            <person name="Jiang Y."/>
            <person name="Adhikari A."/>
            <person name="Zheng C.-J."/>
            <person name="Schuster L."/>
            <person name="Cowan T.M."/>
            <person name="Smanski M.J."/>
            <person name="Chevrette M.G."/>
            <person name="De Carvalho L.P.S."/>
            <person name="Shen B."/>
        </authorList>
    </citation>
    <scope>NUCLEOTIDE SEQUENCE [LARGE SCALE GENOMIC DNA]</scope>
    <source>
        <strain evidence="1 2">NPDC015755</strain>
    </source>
</reference>
<accession>A0ABW6Y9S2</accession>
<keyword evidence="2" id="KW-1185">Reference proteome</keyword>
<dbReference type="Proteomes" id="UP001603013">
    <property type="component" value="Unassembled WGS sequence"/>
</dbReference>
<dbReference type="EMBL" id="JBIBSM010000005">
    <property type="protein sequence ID" value="MFF8276559.1"/>
    <property type="molecule type" value="Genomic_DNA"/>
</dbReference>
<evidence type="ECO:0000313" key="2">
    <source>
        <dbReference type="Proteomes" id="UP001603013"/>
    </source>
</evidence>
<name>A0ABW6Y9S2_9ACTN</name>
<dbReference type="InterPro" id="IPR046561">
    <property type="entry name" value="DUF6716"/>
</dbReference>
<organism evidence="1 2">
    <name type="scientific">Streptomyces lateritius</name>
    <dbReference type="NCBI Taxonomy" id="67313"/>
    <lineage>
        <taxon>Bacteria</taxon>
        <taxon>Bacillati</taxon>
        <taxon>Actinomycetota</taxon>
        <taxon>Actinomycetes</taxon>
        <taxon>Kitasatosporales</taxon>
        <taxon>Streptomycetaceae</taxon>
        <taxon>Streptomyces</taxon>
    </lineage>
</organism>
<dbReference type="RefSeq" id="WP_391934046.1">
    <property type="nucleotide sequence ID" value="NZ_JBIBSM010000005.1"/>
</dbReference>
<proteinExistence type="predicted"/>
<dbReference type="SUPFAM" id="SSF53756">
    <property type="entry name" value="UDP-Glycosyltransferase/glycogen phosphorylase"/>
    <property type="match status" value="1"/>
</dbReference>